<dbReference type="SMART" id="SM00400">
    <property type="entry name" value="ZnF_CHCC"/>
    <property type="match status" value="1"/>
</dbReference>
<evidence type="ECO:0000256" key="4">
    <source>
        <dbReference type="ARBA" id="ARBA00022695"/>
    </source>
</evidence>
<dbReference type="GO" id="GO:0003677">
    <property type="term" value="F:DNA binding"/>
    <property type="evidence" value="ECO:0007669"/>
    <property type="project" value="UniProtKB-KW"/>
</dbReference>
<keyword evidence="3 12" id="KW-0808">Transferase</keyword>
<dbReference type="RefSeq" id="WP_004868371.1">
    <property type="nucleotide sequence ID" value="NZ_CP005986.1"/>
</dbReference>
<evidence type="ECO:0000259" key="13">
    <source>
        <dbReference type="PROSITE" id="PS50880"/>
    </source>
</evidence>
<evidence type="ECO:0000256" key="11">
    <source>
        <dbReference type="ARBA" id="ARBA00023163"/>
    </source>
</evidence>
<dbReference type="PROSITE" id="PS50880">
    <property type="entry name" value="TOPRIM"/>
    <property type="match status" value="1"/>
</dbReference>
<evidence type="ECO:0000256" key="2">
    <source>
        <dbReference type="ARBA" id="ARBA00022515"/>
    </source>
</evidence>
<dbReference type="InterPro" id="IPR006295">
    <property type="entry name" value="DNA_primase_DnaG"/>
</dbReference>
<evidence type="ECO:0000256" key="6">
    <source>
        <dbReference type="ARBA" id="ARBA00022723"/>
    </source>
</evidence>
<reference evidence="14 15" key="1">
    <citation type="journal article" date="2009" name="J. Bacteriol.">
        <title>Draft genome sequence of the extremely acidophilic bacterium Acidithiobacillus caldus ATCC 51756 reveals metabolic versatility in the genus Acidithiobacillus.</title>
        <authorList>
            <person name="Valdes J."/>
            <person name="Quatrini R."/>
            <person name="Hallberg K."/>
            <person name="Dopson M."/>
            <person name="Valenzuela P.D."/>
            <person name="Holmes D.S."/>
        </authorList>
    </citation>
    <scope>NUCLEOTIDE SEQUENCE [LARGE SCALE GENOMIC DNA]</scope>
    <source>
        <strain evidence="15">ATCC 51756 / DSM 8584 / KU</strain>
    </source>
</reference>
<sequence>MTRFSQAFIDTVLARSDILRLIDSRVSLKKKGKDYWSCCPFHQEKSPSFSVSPEKQIYYCFGCHAHGNAIGFLMAYERLSFVEAVSLLAEEAGIPLPQEGRPEGPDPRPVRAILEAAEKLYREALHSHPPAQAYWRQRGLSEATWNHFGLGFAPDQAQFLTSRLGQNSAQRELLVAAGLVSRRDDGRYYDRFRARVIFPLRDGRGQLCGFAGRSTDGREPKYLNSPETILYHKGQMLYGLDLAREGIRRRRRVVLVEGYLDVITLHQAGLDFAVAASGTALTDKQLEILWRTAGEIVLCFDGDAAGRAAAWRALQLAPARLRPGRLLRVLFLPEGEDPDSLVRKGGAAAFEEILAQARPALDHHLSVLRERYDLKKADEKAQFLGEARAFLAQVQDADLRAVYGQRLEEIAGVAVVLPKTSAQAFPESAPKPVPVKAKRPGRPSLCQAALRLLLQRPVDPHWQQLERRLLVYLRDEDTHAEVLADGLEILSESTHIGSQALFARLAARWDLDALFREQFAPSVGSDEGSQSEVRDCVARLNLQLTQARIRFIGRTADRAGLAALSPEERQELLRITKGRRSKGEES</sequence>
<dbReference type="Proteomes" id="UP000005522">
    <property type="component" value="Chromosome"/>
</dbReference>
<comment type="catalytic activity">
    <reaction evidence="12">
        <text>ssDNA + n NTP = ssDNA/pppN(pN)n-1 hybrid + (n-1) diphosphate.</text>
        <dbReference type="EC" id="2.7.7.101"/>
    </reaction>
</comment>
<comment type="similarity">
    <text evidence="12">Belongs to the DnaG primase family.</text>
</comment>
<dbReference type="FunFam" id="3.90.580.10:FF:000001">
    <property type="entry name" value="DNA primase"/>
    <property type="match status" value="1"/>
</dbReference>
<dbReference type="GO" id="GO:0005737">
    <property type="term" value="C:cytoplasm"/>
    <property type="evidence" value="ECO:0007669"/>
    <property type="project" value="TreeGrafter"/>
</dbReference>
<dbReference type="InterPro" id="IPR002694">
    <property type="entry name" value="Znf_CHC2"/>
</dbReference>
<evidence type="ECO:0000256" key="7">
    <source>
        <dbReference type="ARBA" id="ARBA00022771"/>
    </source>
</evidence>
<keyword evidence="6 12" id="KW-0479">Metal-binding</keyword>
<keyword evidence="4 12" id="KW-0548">Nucleotidyltransferase</keyword>
<comment type="function">
    <text evidence="12">RNA polymerase that catalyzes the synthesis of short RNA molecules used as primers for DNA polymerase during DNA replication.</text>
</comment>
<dbReference type="InterPro" id="IPR037068">
    <property type="entry name" value="DNA_primase_core_N_sf"/>
</dbReference>
<dbReference type="GO" id="GO:0000428">
    <property type="term" value="C:DNA-directed RNA polymerase complex"/>
    <property type="evidence" value="ECO:0007669"/>
    <property type="project" value="UniProtKB-KW"/>
</dbReference>
<dbReference type="Pfam" id="PF01807">
    <property type="entry name" value="Zn_ribbon_DnaG"/>
    <property type="match status" value="1"/>
</dbReference>
<evidence type="ECO:0000256" key="10">
    <source>
        <dbReference type="ARBA" id="ARBA00023125"/>
    </source>
</evidence>
<keyword evidence="2 12" id="KW-0639">Primosome</keyword>
<evidence type="ECO:0000313" key="14">
    <source>
        <dbReference type="EMBL" id="AIA55958.1"/>
    </source>
</evidence>
<comment type="subunit">
    <text evidence="12">Monomer. Interacts with DnaB.</text>
</comment>
<dbReference type="Gene3D" id="3.90.980.10">
    <property type="entry name" value="DNA primase, catalytic core, N-terminal domain"/>
    <property type="match status" value="1"/>
</dbReference>
<keyword evidence="10 12" id="KW-0238">DNA-binding</keyword>
<protein>
    <recommendedName>
        <fullName evidence="12">DNA primase</fullName>
        <ecNumber evidence="12">2.7.7.101</ecNumber>
    </recommendedName>
</protein>
<dbReference type="KEGG" id="acz:Acaty_c2104"/>
<dbReference type="eggNOG" id="COG0358">
    <property type="taxonomic scope" value="Bacteria"/>
</dbReference>
<name>A0A059ZWX1_ACICK</name>
<dbReference type="EMBL" id="CP005986">
    <property type="protein sequence ID" value="AIA55958.1"/>
    <property type="molecule type" value="Genomic_DNA"/>
</dbReference>
<dbReference type="Pfam" id="PF13155">
    <property type="entry name" value="Toprim_2"/>
    <property type="match status" value="1"/>
</dbReference>
<organism evidence="14 15">
    <name type="scientific">Acidithiobacillus caldus (strain ATCC 51756 / DSM 8584 / KU)</name>
    <dbReference type="NCBI Taxonomy" id="637389"/>
    <lineage>
        <taxon>Bacteria</taxon>
        <taxon>Pseudomonadati</taxon>
        <taxon>Pseudomonadota</taxon>
        <taxon>Acidithiobacillia</taxon>
        <taxon>Acidithiobacillales</taxon>
        <taxon>Acidithiobacillaceae</taxon>
        <taxon>Acidithiobacillus</taxon>
    </lineage>
</organism>
<dbReference type="FunFam" id="3.40.1360.10:FF:000002">
    <property type="entry name" value="DNA primase"/>
    <property type="match status" value="1"/>
</dbReference>
<dbReference type="InterPro" id="IPR034151">
    <property type="entry name" value="TOPRIM_DnaG_bac"/>
</dbReference>
<dbReference type="EC" id="2.7.7.101" evidence="12"/>
<dbReference type="SMART" id="SM00493">
    <property type="entry name" value="TOPRIM"/>
    <property type="match status" value="1"/>
</dbReference>
<keyword evidence="5 12" id="KW-0235">DNA replication</keyword>
<dbReference type="InterPro" id="IPR013264">
    <property type="entry name" value="DNAG_N"/>
</dbReference>
<dbReference type="SUPFAM" id="SSF56731">
    <property type="entry name" value="DNA primase core"/>
    <property type="match status" value="1"/>
</dbReference>
<dbReference type="GO" id="GO:0006269">
    <property type="term" value="P:DNA replication, synthesis of primer"/>
    <property type="evidence" value="ECO:0007669"/>
    <property type="project" value="UniProtKB-UniRule"/>
</dbReference>
<dbReference type="Gene3D" id="3.90.580.10">
    <property type="entry name" value="Zinc finger, CHC2-type domain"/>
    <property type="match status" value="1"/>
</dbReference>
<keyword evidence="1 12" id="KW-0240">DNA-directed RNA polymerase</keyword>
<comment type="cofactor">
    <cofactor evidence="12">
        <name>Zn(2+)</name>
        <dbReference type="ChEBI" id="CHEBI:29105"/>
    </cofactor>
    <text evidence="12">Binds 1 zinc ion per monomer.</text>
</comment>
<dbReference type="InterPro" id="IPR036977">
    <property type="entry name" value="DNA_primase_Znf_CHC2"/>
</dbReference>
<dbReference type="SUPFAM" id="SSF117023">
    <property type="entry name" value="DNA primase DnaG, C-terminal domain"/>
    <property type="match status" value="1"/>
</dbReference>
<evidence type="ECO:0000256" key="3">
    <source>
        <dbReference type="ARBA" id="ARBA00022679"/>
    </source>
</evidence>
<dbReference type="AlphaFoldDB" id="A0A059ZWX1"/>
<accession>A0A059ZWX1</accession>
<dbReference type="PANTHER" id="PTHR30313:SF2">
    <property type="entry name" value="DNA PRIMASE"/>
    <property type="match status" value="1"/>
</dbReference>
<proteinExistence type="inferred from homology"/>
<dbReference type="NCBIfam" id="TIGR01391">
    <property type="entry name" value="dnaG"/>
    <property type="match status" value="1"/>
</dbReference>
<dbReference type="Pfam" id="PF10410">
    <property type="entry name" value="DnaB_bind"/>
    <property type="match status" value="1"/>
</dbReference>
<comment type="domain">
    <text evidence="12">Contains an N-terminal zinc-binding domain, a central core domain that contains the primase activity, and a C-terminal DnaB-binding domain.</text>
</comment>
<evidence type="ECO:0000256" key="8">
    <source>
        <dbReference type="ARBA" id="ARBA00022833"/>
    </source>
</evidence>
<dbReference type="InterPro" id="IPR050219">
    <property type="entry name" value="DnaG_primase"/>
</dbReference>
<dbReference type="Pfam" id="PF08275">
    <property type="entry name" value="DNAG_N"/>
    <property type="match status" value="1"/>
</dbReference>
<dbReference type="GO" id="GO:1990077">
    <property type="term" value="C:primosome complex"/>
    <property type="evidence" value="ECO:0007669"/>
    <property type="project" value="UniProtKB-KW"/>
</dbReference>
<dbReference type="HAMAP" id="MF_00974">
    <property type="entry name" value="DNA_primase_DnaG"/>
    <property type="match status" value="1"/>
</dbReference>
<keyword evidence="9" id="KW-0460">Magnesium</keyword>
<dbReference type="InterPro" id="IPR030846">
    <property type="entry name" value="DnaG_bac"/>
</dbReference>
<keyword evidence="8 12" id="KW-0862">Zinc</keyword>
<dbReference type="CDD" id="cd03364">
    <property type="entry name" value="TOPRIM_DnaG_primases"/>
    <property type="match status" value="1"/>
</dbReference>
<dbReference type="InterPro" id="IPR006171">
    <property type="entry name" value="TOPRIM_dom"/>
</dbReference>
<dbReference type="GO" id="GO:0008270">
    <property type="term" value="F:zinc ion binding"/>
    <property type="evidence" value="ECO:0007669"/>
    <property type="project" value="UniProtKB-UniRule"/>
</dbReference>
<dbReference type="GeneID" id="92932177"/>
<keyword evidence="7 12" id="KW-0863">Zinc-finger</keyword>
<feature type="zinc finger region" description="CHC2-type" evidence="12">
    <location>
        <begin position="39"/>
        <end position="63"/>
    </location>
</feature>
<feature type="domain" description="Toprim" evidence="13">
    <location>
        <begin position="251"/>
        <end position="334"/>
    </location>
</feature>
<evidence type="ECO:0000256" key="9">
    <source>
        <dbReference type="ARBA" id="ARBA00022842"/>
    </source>
</evidence>
<dbReference type="InterPro" id="IPR019475">
    <property type="entry name" value="DNA_primase_DnaB-bd"/>
</dbReference>
<dbReference type="HOGENOM" id="CLU_013501_5_1_6"/>
<keyword evidence="11 12" id="KW-0804">Transcription</keyword>
<evidence type="ECO:0000256" key="12">
    <source>
        <dbReference type="HAMAP-Rule" id="MF_00974"/>
    </source>
</evidence>
<evidence type="ECO:0000256" key="5">
    <source>
        <dbReference type="ARBA" id="ARBA00022705"/>
    </source>
</evidence>
<dbReference type="GO" id="GO:0003899">
    <property type="term" value="F:DNA-directed RNA polymerase activity"/>
    <property type="evidence" value="ECO:0007669"/>
    <property type="project" value="UniProtKB-UniRule"/>
</dbReference>
<evidence type="ECO:0000313" key="15">
    <source>
        <dbReference type="Proteomes" id="UP000005522"/>
    </source>
</evidence>
<dbReference type="SUPFAM" id="SSF57783">
    <property type="entry name" value="Zinc beta-ribbon"/>
    <property type="match status" value="1"/>
</dbReference>
<dbReference type="InterPro" id="IPR016136">
    <property type="entry name" value="DNA_helicase_N/primase_C"/>
</dbReference>
<dbReference type="Gene3D" id="3.40.1360.10">
    <property type="match status" value="1"/>
</dbReference>
<dbReference type="Gene3D" id="1.10.860.10">
    <property type="entry name" value="DNAb Helicase, Chain A"/>
    <property type="match status" value="1"/>
</dbReference>
<evidence type="ECO:0000256" key="1">
    <source>
        <dbReference type="ARBA" id="ARBA00022478"/>
    </source>
</evidence>
<dbReference type="PANTHER" id="PTHR30313">
    <property type="entry name" value="DNA PRIMASE"/>
    <property type="match status" value="1"/>
</dbReference>
<gene>
    <name evidence="12" type="primary">dnaG</name>
    <name evidence="14" type="ORF">Acaty_c2104</name>
</gene>